<evidence type="ECO:0000256" key="1">
    <source>
        <dbReference type="SAM" id="Phobius"/>
    </source>
</evidence>
<keyword evidence="3" id="KW-1185">Reference proteome</keyword>
<reference evidence="2 3" key="1">
    <citation type="journal article" date="2011" name="Int. J. Syst. Evol. Microbiol.">
        <title>Relationship of Bacillus amyloliquefaciens clades associated with strains DSM 7T and FZB42T: a proposal for Bacillus amyloliquefaciens subsp. amyloliquefaciens subsp. nov. and Bacillus amyloliquefaciens subsp. plantarum subsp. nov. based on complete genome sequence comparisons.</title>
        <authorList>
            <person name="Borriss R."/>
            <person name="Chen X.H."/>
            <person name="Rueckert C."/>
            <person name="Blom J."/>
            <person name="Becker A."/>
            <person name="Baumgarth B."/>
            <person name="Fan B."/>
            <person name="Pukall R."/>
            <person name="Schumann P."/>
            <person name="Sproer C."/>
            <person name="Junge H."/>
            <person name="Vater J."/>
            <person name="Puhler A."/>
            <person name="Klenk H.P."/>
        </authorList>
    </citation>
    <scope>NUCLEOTIDE SEQUENCE [LARGE SCALE GENOMIC DNA]</scope>
    <source>
        <strain evidence="3">DSM 7</strain>
    </source>
</reference>
<dbReference type="EMBL" id="FN597644">
    <property type="protein sequence ID" value="CBI43497.1"/>
    <property type="molecule type" value="Genomic_DNA"/>
</dbReference>
<gene>
    <name evidence="2" type="primary">comGF</name>
    <name evidence="2" type="ordered locus">BAMF_2371</name>
</gene>
<proteinExistence type="predicted"/>
<evidence type="ECO:0000313" key="2">
    <source>
        <dbReference type="EMBL" id="CBI43497.1"/>
    </source>
</evidence>
<dbReference type="Proteomes" id="UP000006562">
    <property type="component" value="Chromosome"/>
</dbReference>
<protein>
    <submittedName>
        <fullName evidence="2">Component of the DNA transport platform</fullName>
    </submittedName>
</protein>
<dbReference type="Pfam" id="PF15980">
    <property type="entry name" value="ComGF"/>
    <property type="match status" value="1"/>
</dbReference>
<evidence type="ECO:0000313" key="3">
    <source>
        <dbReference type="Proteomes" id="UP000006562"/>
    </source>
</evidence>
<dbReference type="AlphaFoldDB" id="A0A9P1JIL5"/>
<accession>A0A9P1JIL5</accession>
<sequence length="166" mass="17814">MVIITKSVQLSAAKKKCASAFSKQTGFTLLNVLVSLAVCLFLSGTLSPILHLFLSGRTDNGGIDSREHHIAVQQIMNECKQAETVEPADGGRALTCRKTGGEEVRFEIYHTMIRKRVNGKGHVPILHNAASLTADVKNGLILVGITSVTGKKKQTAIPVYSSLKGD</sequence>
<dbReference type="RefSeq" id="WP_013352868.1">
    <property type="nucleotide sequence ID" value="NC_014551.1"/>
</dbReference>
<reference evidence="3" key="2">
    <citation type="journal article" date="2011" name="J. Biotechnol.">
        <title>Genome sequence of B. amyloliquefaciens type strain DSM7(T) reveals differences to plant-associated B. amyloliquefaciens FZB42.</title>
        <authorList>
            <person name="Ruckert C."/>
            <person name="Blom J."/>
            <person name="Chen X."/>
            <person name="Reva O."/>
            <person name="Borriss R."/>
        </authorList>
    </citation>
    <scope>NUCLEOTIDE SEQUENCE [LARGE SCALE GENOMIC DNA]</scope>
    <source>
        <strain evidence="3">DSM 7</strain>
    </source>
</reference>
<keyword evidence="1" id="KW-0472">Membrane</keyword>
<dbReference type="InterPro" id="IPR016977">
    <property type="entry name" value="ComGF"/>
</dbReference>
<keyword evidence="1" id="KW-1133">Transmembrane helix</keyword>
<feature type="transmembrane region" description="Helical" evidence="1">
    <location>
        <begin position="32"/>
        <end position="54"/>
    </location>
</feature>
<organism evidence="2 3">
    <name type="scientific">Bacillus amyloliquefaciens (strain ATCC 23350 / DSM 7 / BCRC 11601 / CCUG 28519 / NBRC 15535 / NRRL B-14393 / F)</name>
    <dbReference type="NCBI Taxonomy" id="692420"/>
    <lineage>
        <taxon>Bacteria</taxon>
        <taxon>Bacillati</taxon>
        <taxon>Bacillota</taxon>
        <taxon>Bacilli</taxon>
        <taxon>Bacillales</taxon>
        <taxon>Bacillaceae</taxon>
        <taxon>Bacillus</taxon>
        <taxon>Bacillus amyloliquefaciens group</taxon>
    </lineage>
</organism>
<dbReference type="KEGG" id="bao:BAMF_2371"/>
<keyword evidence="1" id="KW-0812">Transmembrane</keyword>
<dbReference type="NCBIfam" id="NF041002">
    <property type="entry name" value="pilin_ComGF"/>
    <property type="match status" value="1"/>
</dbReference>
<name>A0A9P1JIL5_BACAS</name>